<gene>
    <name evidence="1" type="ORF">GLYMA_20G002100</name>
</gene>
<dbReference type="Proteomes" id="UP000008827">
    <property type="component" value="Chromosome 20"/>
</dbReference>
<accession>A0A0R0E4N9</accession>
<reference evidence="1" key="3">
    <citation type="submission" date="2018-07" db="EMBL/GenBank/DDBJ databases">
        <title>WGS assembly of Glycine max.</title>
        <authorList>
            <person name="Schmutz J."/>
            <person name="Cannon S."/>
            <person name="Schlueter J."/>
            <person name="Ma J."/>
            <person name="Mitros T."/>
            <person name="Nelson W."/>
            <person name="Hyten D."/>
            <person name="Song Q."/>
            <person name="Thelen J."/>
            <person name="Cheng J."/>
            <person name="Xu D."/>
            <person name="Hellsten U."/>
            <person name="May G."/>
            <person name="Yu Y."/>
            <person name="Sakurai T."/>
            <person name="Umezawa T."/>
            <person name="Bhattacharyya M."/>
            <person name="Sandhu D."/>
            <person name="Valliyodan B."/>
            <person name="Lindquist E."/>
            <person name="Peto M."/>
            <person name="Grant D."/>
            <person name="Shu S."/>
            <person name="Goodstein D."/>
            <person name="Barry K."/>
            <person name="Futrell-Griggs M."/>
            <person name="Abernathy B."/>
            <person name="Du J."/>
            <person name="Tian Z."/>
            <person name="Zhu L."/>
            <person name="Gill N."/>
            <person name="Joshi T."/>
            <person name="Libault M."/>
            <person name="Sethuraman A."/>
            <person name="Zhang X."/>
            <person name="Shinozaki K."/>
            <person name="Nguyen H."/>
            <person name="Wing R."/>
            <person name="Cregan P."/>
            <person name="Specht J."/>
            <person name="Grimwood J."/>
            <person name="Rokhsar D."/>
            <person name="Stacey G."/>
            <person name="Shoemaker R."/>
            <person name="Jackson S."/>
        </authorList>
    </citation>
    <scope>NUCLEOTIDE SEQUENCE</scope>
    <source>
        <tissue evidence="1">Callus</tissue>
    </source>
</reference>
<dbReference type="EMBL" id="CM000853">
    <property type="protein sequence ID" value="KRG89117.1"/>
    <property type="molecule type" value="Genomic_DNA"/>
</dbReference>
<name>A0A0R0E4N9_SOYBN</name>
<proteinExistence type="predicted"/>
<evidence type="ECO:0000313" key="1">
    <source>
        <dbReference type="EMBL" id="KRG89117.1"/>
    </source>
</evidence>
<evidence type="ECO:0000313" key="2">
    <source>
        <dbReference type="EnsemblPlants" id="KRG89117"/>
    </source>
</evidence>
<reference evidence="2" key="2">
    <citation type="submission" date="2018-02" db="UniProtKB">
        <authorList>
            <consortium name="EnsemblPlants"/>
        </authorList>
    </citation>
    <scope>IDENTIFICATION</scope>
    <source>
        <strain evidence="2">Williams 82</strain>
    </source>
</reference>
<dbReference type="AlphaFoldDB" id="A0A0R0E4N9"/>
<protein>
    <submittedName>
        <fullName evidence="1 2">Uncharacterized protein</fullName>
    </submittedName>
</protein>
<dbReference type="EnsemblPlants" id="KRG89117">
    <property type="protein sequence ID" value="KRG89117"/>
    <property type="gene ID" value="GLYMA_20G002100"/>
</dbReference>
<evidence type="ECO:0000313" key="3">
    <source>
        <dbReference type="Proteomes" id="UP000008827"/>
    </source>
</evidence>
<keyword evidence="3" id="KW-1185">Reference proteome</keyword>
<sequence>MDLHSPGLHLSGWGSGKLSEEKMLSCDHPRNSSPSCESRRKQISLSKAYIYIDNIYK</sequence>
<dbReference type="Gramene" id="KRG89117">
    <property type="protein sequence ID" value="KRG89117"/>
    <property type="gene ID" value="GLYMA_20G002100"/>
</dbReference>
<reference evidence="1 2" key="1">
    <citation type="journal article" date="2010" name="Nature">
        <title>Genome sequence of the palaeopolyploid soybean.</title>
        <authorList>
            <person name="Schmutz J."/>
            <person name="Cannon S.B."/>
            <person name="Schlueter J."/>
            <person name="Ma J."/>
            <person name="Mitros T."/>
            <person name="Nelson W."/>
            <person name="Hyten D.L."/>
            <person name="Song Q."/>
            <person name="Thelen J.J."/>
            <person name="Cheng J."/>
            <person name="Xu D."/>
            <person name="Hellsten U."/>
            <person name="May G.D."/>
            <person name="Yu Y."/>
            <person name="Sakurai T."/>
            <person name="Umezawa T."/>
            <person name="Bhattacharyya M.K."/>
            <person name="Sandhu D."/>
            <person name="Valliyodan B."/>
            <person name="Lindquist E."/>
            <person name="Peto M."/>
            <person name="Grant D."/>
            <person name="Shu S."/>
            <person name="Goodstein D."/>
            <person name="Barry K."/>
            <person name="Futrell-Griggs M."/>
            <person name="Abernathy B."/>
            <person name="Du J."/>
            <person name="Tian Z."/>
            <person name="Zhu L."/>
            <person name="Gill N."/>
            <person name="Joshi T."/>
            <person name="Libault M."/>
            <person name="Sethuraman A."/>
            <person name="Zhang X.-C."/>
            <person name="Shinozaki K."/>
            <person name="Nguyen H.T."/>
            <person name="Wing R.A."/>
            <person name="Cregan P."/>
            <person name="Specht J."/>
            <person name="Grimwood J."/>
            <person name="Rokhsar D."/>
            <person name="Stacey G."/>
            <person name="Shoemaker R.C."/>
            <person name="Jackson S.A."/>
        </authorList>
    </citation>
    <scope>NUCLEOTIDE SEQUENCE [LARGE SCALE GENOMIC DNA]</scope>
    <source>
        <strain evidence="2">cv. Williams 82</strain>
        <tissue evidence="1">Callus</tissue>
    </source>
</reference>
<dbReference type="InParanoid" id="A0A0R0E4N9"/>
<organism evidence="1">
    <name type="scientific">Glycine max</name>
    <name type="common">Soybean</name>
    <name type="synonym">Glycine hispida</name>
    <dbReference type="NCBI Taxonomy" id="3847"/>
    <lineage>
        <taxon>Eukaryota</taxon>
        <taxon>Viridiplantae</taxon>
        <taxon>Streptophyta</taxon>
        <taxon>Embryophyta</taxon>
        <taxon>Tracheophyta</taxon>
        <taxon>Spermatophyta</taxon>
        <taxon>Magnoliopsida</taxon>
        <taxon>eudicotyledons</taxon>
        <taxon>Gunneridae</taxon>
        <taxon>Pentapetalae</taxon>
        <taxon>rosids</taxon>
        <taxon>fabids</taxon>
        <taxon>Fabales</taxon>
        <taxon>Fabaceae</taxon>
        <taxon>Papilionoideae</taxon>
        <taxon>50 kb inversion clade</taxon>
        <taxon>NPAAA clade</taxon>
        <taxon>indigoferoid/millettioid clade</taxon>
        <taxon>Phaseoleae</taxon>
        <taxon>Glycine</taxon>
        <taxon>Glycine subgen. Soja</taxon>
    </lineage>
</organism>